<evidence type="ECO:0000256" key="7">
    <source>
        <dbReference type="ARBA" id="ARBA00022485"/>
    </source>
</evidence>
<feature type="compositionally biased region" description="Basic and acidic residues" evidence="31">
    <location>
        <begin position="46"/>
        <end position="55"/>
    </location>
</feature>
<evidence type="ECO:0000256" key="8">
    <source>
        <dbReference type="ARBA" id="ARBA00022588"/>
    </source>
</evidence>
<keyword evidence="21" id="KW-0411">Iron-sulfur</keyword>
<dbReference type="NCBIfam" id="TIGR04278">
    <property type="entry name" value="viperin"/>
    <property type="match status" value="1"/>
</dbReference>
<evidence type="ECO:0000256" key="4">
    <source>
        <dbReference type="ARBA" id="ARBA00004397"/>
    </source>
</evidence>
<dbReference type="InterPro" id="IPR001841">
    <property type="entry name" value="Znf_RING"/>
</dbReference>
<dbReference type="GO" id="GO:0051539">
    <property type="term" value="F:4 iron, 4 sulfur cluster binding"/>
    <property type="evidence" value="ECO:0007669"/>
    <property type="project" value="UniProtKB-KW"/>
</dbReference>
<dbReference type="CDD" id="cd01335">
    <property type="entry name" value="Radical_SAM"/>
    <property type="match status" value="1"/>
</dbReference>
<evidence type="ECO:0000256" key="12">
    <source>
        <dbReference type="ARBA" id="ARBA00022723"/>
    </source>
</evidence>
<evidence type="ECO:0000256" key="23">
    <source>
        <dbReference type="ARBA" id="ARBA00023136"/>
    </source>
</evidence>
<keyword evidence="16" id="KW-0256">Endoplasmic reticulum</keyword>
<comment type="subcellular location">
    <subcellularLocation>
        <location evidence="4">Endoplasmic reticulum membrane</location>
        <topology evidence="4">Peripheral membrane protein</topology>
        <orientation evidence="4">Cytoplasmic side</orientation>
    </subcellularLocation>
    <subcellularLocation>
        <location evidence="3">Membrane</location>
        <topology evidence="3">Single-pass membrane protein</topology>
    </subcellularLocation>
</comment>
<dbReference type="Pfam" id="PF04055">
    <property type="entry name" value="Radical_SAM"/>
    <property type="match status" value="1"/>
</dbReference>
<dbReference type="SMART" id="SM00647">
    <property type="entry name" value="IBR"/>
    <property type="match status" value="2"/>
</dbReference>
<protein>
    <recommendedName>
        <fullName evidence="25">S-adenosylmethionine-dependent nucleotide dehydratase RSAD2</fullName>
        <ecNumber evidence="6">2.3.2.31</ecNumber>
    </recommendedName>
    <alternativeName>
        <fullName evidence="26">Radical S-adenosyl methionine domain-containing protein 2</fullName>
    </alternativeName>
    <alternativeName>
        <fullName evidence="27">Virus inhibitory protein, endoplasmic reticulum-associated, interferon-inducible</fullName>
    </alternativeName>
</protein>
<dbReference type="PROSITE" id="PS51873">
    <property type="entry name" value="TRIAD"/>
    <property type="match status" value="1"/>
</dbReference>
<evidence type="ECO:0000313" key="36">
    <source>
        <dbReference type="EMBL" id="KAK2826003.1"/>
    </source>
</evidence>
<keyword evidence="8" id="KW-0399">Innate immunity</keyword>
<evidence type="ECO:0000256" key="27">
    <source>
        <dbReference type="ARBA" id="ARBA00035042"/>
    </source>
</evidence>
<comment type="similarity">
    <text evidence="24">Belongs to the radical SAM superfamily. RSAD2 family.</text>
</comment>
<feature type="region of interest" description="Disordered" evidence="31">
    <location>
        <begin position="37"/>
        <end position="57"/>
    </location>
</feature>
<dbReference type="Gene3D" id="3.30.40.10">
    <property type="entry name" value="Zinc/RING finger domain, C3HC4 (zinc finger)"/>
    <property type="match status" value="1"/>
</dbReference>
<evidence type="ECO:0000259" key="33">
    <source>
        <dbReference type="PROSITE" id="PS50089"/>
    </source>
</evidence>
<evidence type="ECO:0000256" key="25">
    <source>
        <dbReference type="ARBA" id="ARBA00035038"/>
    </source>
</evidence>
<dbReference type="Gene3D" id="3.20.20.70">
    <property type="entry name" value="Aldolase class I"/>
    <property type="match status" value="1"/>
</dbReference>
<keyword evidence="20" id="KW-0408">Iron</keyword>
<name>A0AA88LX92_CHASR</name>
<dbReference type="InterPro" id="IPR006638">
    <property type="entry name" value="Elp3/MiaA/NifB-like_rSAM"/>
</dbReference>
<feature type="domain" description="RING-type" evidence="34">
    <location>
        <begin position="403"/>
        <end position="626"/>
    </location>
</feature>
<keyword evidence="37" id="KW-1185">Reference proteome</keyword>
<dbReference type="Proteomes" id="UP001187415">
    <property type="component" value="Unassembled WGS sequence"/>
</dbReference>
<evidence type="ECO:0000256" key="30">
    <source>
        <dbReference type="PROSITE-ProRule" id="PRU00175"/>
    </source>
</evidence>
<dbReference type="EC" id="2.3.2.31" evidence="6"/>
<dbReference type="Gene3D" id="1.20.120.1750">
    <property type="match status" value="1"/>
</dbReference>
<dbReference type="SUPFAM" id="SSF102114">
    <property type="entry name" value="Radical SAM enzymes"/>
    <property type="match status" value="1"/>
</dbReference>
<dbReference type="GO" id="GO:0051607">
    <property type="term" value="P:defense response to virus"/>
    <property type="evidence" value="ECO:0007669"/>
    <property type="project" value="UniProtKB-KW"/>
</dbReference>
<evidence type="ECO:0000256" key="9">
    <source>
        <dbReference type="ARBA" id="ARBA00022679"/>
    </source>
</evidence>
<evidence type="ECO:0000256" key="21">
    <source>
        <dbReference type="ARBA" id="ARBA00023014"/>
    </source>
</evidence>
<keyword evidence="23 32" id="KW-0472">Membrane</keyword>
<evidence type="ECO:0000256" key="19">
    <source>
        <dbReference type="ARBA" id="ARBA00022989"/>
    </source>
</evidence>
<evidence type="ECO:0000256" key="10">
    <source>
        <dbReference type="ARBA" id="ARBA00022691"/>
    </source>
</evidence>
<dbReference type="AlphaFoldDB" id="A0AA88LX92"/>
<dbReference type="PROSITE" id="PS51918">
    <property type="entry name" value="RADICAL_SAM"/>
    <property type="match status" value="1"/>
</dbReference>
<dbReference type="NCBIfam" id="NF038283">
    <property type="entry name" value="viperin_w_prok"/>
    <property type="match status" value="1"/>
</dbReference>
<keyword evidence="17" id="KW-0862">Zinc</keyword>
<evidence type="ECO:0000256" key="2">
    <source>
        <dbReference type="ARBA" id="ARBA00001966"/>
    </source>
</evidence>
<dbReference type="CDD" id="cd20352">
    <property type="entry name" value="Rcat_RBR_RNF144"/>
    <property type="match status" value="1"/>
</dbReference>
<keyword evidence="15" id="KW-0833">Ubl conjugation pathway</keyword>
<organism evidence="36 37">
    <name type="scientific">Channa striata</name>
    <name type="common">Snakehead murrel</name>
    <name type="synonym">Ophicephalus striatus</name>
    <dbReference type="NCBI Taxonomy" id="64152"/>
    <lineage>
        <taxon>Eukaryota</taxon>
        <taxon>Metazoa</taxon>
        <taxon>Chordata</taxon>
        <taxon>Craniata</taxon>
        <taxon>Vertebrata</taxon>
        <taxon>Euteleostomi</taxon>
        <taxon>Actinopterygii</taxon>
        <taxon>Neopterygii</taxon>
        <taxon>Teleostei</taxon>
        <taxon>Neoteleostei</taxon>
        <taxon>Acanthomorphata</taxon>
        <taxon>Anabantaria</taxon>
        <taxon>Anabantiformes</taxon>
        <taxon>Channoidei</taxon>
        <taxon>Channidae</taxon>
        <taxon>Channa</taxon>
    </lineage>
</organism>
<feature type="transmembrane region" description="Helical" evidence="32">
    <location>
        <begin position="640"/>
        <end position="666"/>
    </location>
</feature>
<dbReference type="SFLD" id="SFLDS00029">
    <property type="entry name" value="Radical_SAM"/>
    <property type="match status" value="1"/>
</dbReference>
<keyword evidence="13" id="KW-0677">Repeat</keyword>
<dbReference type="EMBL" id="JAUPFM010000016">
    <property type="protein sequence ID" value="KAK2826003.1"/>
    <property type="molecule type" value="Genomic_DNA"/>
</dbReference>
<feature type="domain" description="Radical SAM core" evidence="35">
    <location>
        <begin position="57"/>
        <end position="277"/>
    </location>
</feature>
<evidence type="ECO:0000256" key="26">
    <source>
        <dbReference type="ARBA" id="ARBA00035040"/>
    </source>
</evidence>
<evidence type="ECO:0000256" key="18">
    <source>
        <dbReference type="ARBA" id="ARBA00022859"/>
    </source>
</evidence>
<dbReference type="PANTHER" id="PTHR21339">
    <property type="entry name" value="RADICAL S-ADENOSYL METHIONINE DOMAIN-CONTAINING PROTEIN 2"/>
    <property type="match status" value="1"/>
</dbReference>
<evidence type="ECO:0000256" key="31">
    <source>
        <dbReference type="SAM" id="MobiDB-lite"/>
    </source>
</evidence>
<proteinExistence type="inferred from homology"/>
<dbReference type="PANTHER" id="PTHR21339:SF0">
    <property type="entry name" value="S-ADENOSYLMETHIONINE-DEPENDENT NUCLEOTIDE DEHYDRATASE RSAD2"/>
    <property type="match status" value="1"/>
</dbReference>
<dbReference type="CDD" id="cd16777">
    <property type="entry name" value="mRING-HC-C4C4_RBR_RNF144A"/>
    <property type="match status" value="1"/>
</dbReference>
<evidence type="ECO:0000256" key="16">
    <source>
        <dbReference type="ARBA" id="ARBA00022824"/>
    </source>
</evidence>
<comment type="pathway">
    <text evidence="5">Protein modification; protein ubiquitination.</text>
</comment>
<keyword evidence="7" id="KW-0004">4Fe-4S</keyword>
<dbReference type="Pfam" id="PF22191">
    <property type="entry name" value="IBR_1"/>
    <property type="match status" value="1"/>
</dbReference>
<dbReference type="SFLD" id="SFLDG01067">
    <property type="entry name" value="SPASM/twitch_domain_containing"/>
    <property type="match status" value="1"/>
</dbReference>
<evidence type="ECO:0000313" key="37">
    <source>
        <dbReference type="Proteomes" id="UP001187415"/>
    </source>
</evidence>
<comment type="function">
    <text evidence="29">E3 ubiquitin-protein ligase which accepts ubiquitin from E2 ubiquitin-conjugating enzymes ube2l3 and ube2l6 in the form of a thioester and then directly transfers the ubiquitin to targeted substrates.</text>
</comment>
<dbReference type="CDD" id="cd20366">
    <property type="entry name" value="BRcat_RBR_RNF144A"/>
    <property type="match status" value="1"/>
</dbReference>
<evidence type="ECO:0000256" key="3">
    <source>
        <dbReference type="ARBA" id="ARBA00004167"/>
    </source>
</evidence>
<dbReference type="InterPro" id="IPR051196">
    <property type="entry name" value="RSAD2/Viperin_antiviral"/>
</dbReference>
<dbReference type="PROSITE" id="PS00518">
    <property type="entry name" value="ZF_RING_1"/>
    <property type="match status" value="1"/>
</dbReference>
<feature type="domain" description="RING-type" evidence="33">
    <location>
        <begin position="407"/>
        <end position="453"/>
    </location>
</feature>
<evidence type="ECO:0000256" key="14">
    <source>
        <dbReference type="ARBA" id="ARBA00022771"/>
    </source>
</evidence>
<dbReference type="SFLD" id="SFLDG01088">
    <property type="entry name" value="antiviral_proteins"/>
    <property type="match status" value="1"/>
</dbReference>
<dbReference type="GO" id="GO:0005789">
    <property type="term" value="C:endoplasmic reticulum membrane"/>
    <property type="evidence" value="ECO:0007669"/>
    <property type="project" value="UniProtKB-SubCell"/>
</dbReference>
<dbReference type="Pfam" id="PF01485">
    <property type="entry name" value="IBR"/>
    <property type="match status" value="1"/>
</dbReference>
<evidence type="ECO:0000256" key="1">
    <source>
        <dbReference type="ARBA" id="ARBA00001798"/>
    </source>
</evidence>
<keyword evidence="14 30" id="KW-0863">Zinc-finger</keyword>
<comment type="caution">
    <text evidence="36">The sequence shown here is derived from an EMBL/GenBank/DDBJ whole genome shotgun (WGS) entry which is preliminary data.</text>
</comment>
<dbReference type="InterPro" id="IPR002867">
    <property type="entry name" value="IBR_dom"/>
</dbReference>
<keyword evidence="10" id="KW-0949">S-adenosyl-L-methionine</keyword>
<comment type="cofactor">
    <cofactor evidence="2">
        <name>[4Fe-4S] cluster</name>
        <dbReference type="ChEBI" id="CHEBI:49883"/>
    </cofactor>
</comment>
<evidence type="ECO:0000256" key="6">
    <source>
        <dbReference type="ARBA" id="ARBA00012251"/>
    </source>
</evidence>
<dbReference type="SFLD" id="SFLDF00318">
    <property type="entry name" value="Viperin"/>
    <property type="match status" value="1"/>
</dbReference>
<reference evidence="36" key="1">
    <citation type="submission" date="2023-07" db="EMBL/GenBank/DDBJ databases">
        <title>Chromosome-level Genome Assembly of Striped Snakehead (Channa striata).</title>
        <authorList>
            <person name="Liu H."/>
        </authorList>
    </citation>
    <scope>NUCLEOTIDE SEQUENCE</scope>
    <source>
        <strain evidence="36">Gz</strain>
        <tissue evidence="36">Muscle</tissue>
    </source>
</reference>
<keyword evidence="11 32" id="KW-0812">Transmembrane</keyword>
<evidence type="ECO:0000256" key="22">
    <source>
        <dbReference type="ARBA" id="ARBA00023118"/>
    </source>
</evidence>
<dbReference type="GO" id="GO:0005811">
    <property type="term" value="C:lipid droplet"/>
    <property type="evidence" value="ECO:0007669"/>
    <property type="project" value="InterPro"/>
</dbReference>
<keyword evidence="22" id="KW-0051">Antiviral defense</keyword>
<dbReference type="InterPro" id="IPR026372">
    <property type="entry name" value="RSAD2"/>
</dbReference>
<dbReference type="InterPro" id="IPR044066">
    <property type="entry name" value="TRIAD_supradom"/>
</dbReference>
<accession>A0AA88LX92</accession>
<comment type="catalytic activity">
    <reaction evidence="1">
        <text>[E2 ubiquitin-conjugating enzyme]-S-ubiquitinyl-L-cysteine + [acceptor protein]-L-lysine = [E2 ubiquitin-conjugating enzyme]-L-cysteine + [acceptor protein]-N(6)-ubiquitinyl-L-lysine.</text>
        <dbReference type="EC" id="2.3.2.31"/>
    </reaction>
</comment>
<evidence type="ECO:0000256" key="29">
    <source>
        <dbReference type="ARBA" id="ARBA00058293"/>
    </source>
</evidence>
<dbReference type="GO" id="GO:0045087">
    <property type="term" value="P:innate immune response"/>
    <property type="evidence" value="ECO:0007669"/>
    <property type="project" value="UniProtKB-KW"/>
</dbReference>
<evidence type="ECO:0000256" key="15">
    <source>
        <dbReference type="ARBA" id="ARBA00022786"/>
    </source>
</evidence>
<gene>
    <name evidence="36" type="ORF">Q5P01_020217</name>
</gene>
<keyword evidence="12" id="KW-0479">Metal-binding</keyword>
<dbReference type="InterPro" id="IPR058240">
    <property type="entry name" value="rSAM_sf"/>
</dbReference>
<dbReference type="InterPro" id="IPR013785">
    <property type="entry name" value="Aldolase_TIM"/>
</dbReference>
<dbReference type="GO" id="GO:0050778">
    <property type="term" value="P:positive regulation of immune response"/>
    <property type="evidence" value="ECO:0007669"/>
    <property type="project" value="TreeGrafter"/>
</dbReference>
<comment type="similarity">
    <text evidence="28">Belongs to the RBR family. RNF144 subfamily.</text>
</comment>
<dbReference type="GO" id="GO:0005739">
    <property type="term" value="C:mitochondrion"/>
    <property type="evidence" value="ECO:0007669"/>
    <property type="project" value="TreeGrafter"/>
</dbReference>
<evidence type="ECO:0000259" key="34">
    <source>
        <dbReference type="PROSITE" id="PS51873"/>
    </source>
</evidence>
<keyword evidence="9" id="KW-0808">Transferase</keyword>
<dbReference type="InterPro" id="IPR013083">
    <property type="entry name" value="Znf_RING/FYVE/PHD"/>
</dbReference>
<dbReference type="FunFam" id="1.20.120.1750:FF:000006">
    <property type="entry name" value="RBR-type E3 ubiquitin transferase"/>
    <property type="match status" value="1"/>
</dbReference>
<evidence type="ECO:0000256" key="20">
    <source>
        <dbReference type="ARBA" id="ARBA00023004"/>
    </source>
</evidence>
<dbReference type="SMART" id="SM00729">
    <property type="entry name" value="Elp3"/>
    <property type="match status" value="1"/>
</dbReference>
<keyword evidence="18" id="KW-0391">Immunity</keyword>
<sequence>MLFFTPKLLLQLCIDTLHRIFCVFSKVCFWTPGSLKATGGSPVSPAERKLEERKRQSTTPTSVNYHFTRKCNYKCGFCFHTAKTSFVLPLDEAKRGLQLLKEAGMEKINFSGGEPFLHDRGEFLGKLVQFCKVDLQLPSVSIVSNGSMIKEKWFQRYGDYLDILAISCDSFDETTNQLIGRTQGRKSHIDNLYKICNWCQQYKVAFKINSVINTFNIDEDMAEHITELNPVRWKVFQCLLIDGENAGEAALREAERFVISDQQFQEFLDRHSSVSCLVPESNEKMRNSYLILDEYMRFLDCREGRKDPSKSILDVGVKEAICFSGFDEKMFLKRGGKYVWSKADMKLEWPDVTRCRRFKCFHPYAVGTHGYTTKTALSQKTSSVAVKMTTARYRPTWELAVDPLVSCKLCLGEFPLEQMTTITQCQCVFCTLCLKQYVELLIKEGLETAITCPDSACPKRGHLQENEIECMVATEMMQRYKKLQFEREVLLDPCRTWCPSSTCQAVCQLKETDSPALPQLVQCAVCALEFCSACKANWHPGQACQENNLPITSFLPGENNSFYKNEEDDAPIKRCPKCKVYIERDEGCAQMMCKNCKHAFCWYCLESLDDDFLLIHYDKGPCRNKLGHSRASVIWHRTQVVGIFAGFGLLLLVASPFLLLATPIVLCCKCKCSKGDDDPLPT</sequence>
<evidence type="ECO:0000256" key="5">
    <source>
        <dbReference type="ARBA" id="ARBA00004906"/>
    </source>
</evidence>
<dbReference type="GO" id="GO:0061630">
    <property type="term" value="F:ubiquitin protein ligase activity"/>
    <property type="evidence" value="ECO:0007669"/>
    <property type="project" value="UniProtKB-EC"/>
</dbReference>
<dbReference type="SUPFAM" id="SSF57850">
    <property type="entry name" value="RING/U-box"/>
    <property type="match status" value="3"/>
</dbReference>
<evidence type="ECO:0000256" key="28">
    <source>
        <dbReference type="ARBA" id="ARBA00038342"/>
    </source>
</evidence>
<evidence type="ECO:0000256" key="24">
    <source>
        <dbReference type="ARBA" id="ARBA00035008"/>
    </source>
</evidence>
<dbReference type="GO" id="GO:0008270">
    <property type="term" value="F:zinc ion binding"/>
    <property type="evidence" value="ECO:0007669"/>
    <property type="project" value="UniProtKB-KW"/>
</dbReference>
<evidence type="ECO:0000256" key="11">
    <source>
        <dbReference type="ARBA" id="ARBA00022692"/>
    </source>
</evidence>
<evidence type="ECO:0000259" key="35">
    <source>
        <dbReference type="PROSITE" id="PS51918"/>
    </source>
</evidence>
<dbReference type="InterPro" id="IPR007197">
    <property type="entry name" value="rSAM"/>
</dbReference>
<dbReference type="PROSITE" id="PS50089">
    <property type="entry name" value="ZF_RING_2"/>
    <property type="match status" value="1"/>
</dbReference>
<dbReference type="InterPro" id="IPR017907">
    <property type="entry name" value="Znf_RING_CS"/>
</dbReference>
<evidence type="ECO:0000256" key="32">
    <source>
        <dbReference type="SAM" id="Phobius"/>
    </source>
</evidence>
<evidence type="ECO:0000256" key="17">
    <source>
        <dbReference type="ARBA" id="ARBA00022833"/>
    </source>
</evidence>
<evidence type="ECO:0000256" key="13">
    <source>
        <dbReference type="ARBA" id="ARBA00022737"/>
    </source>
</evidence>
<keyword evidence="19 32" id="KW-1133">Transmembrane helix</keyword>
<dbReference type="FunFam" id="3.30.40.10:FF:000051">
    <property type="entry name" value="RBR-type E3 ubiquitin transferase"/>
    <property type="match status" value="1"/>
</dbReference>